<feature type="chain" id="PRO_5027154658" description="Epidermal patterning factor-like protein" evidence="7">
    <location>
        <begin position="29"/>
        <end position="104"/>
    </location>
</feature>
<dbReference type="GO" id="GO:0010052">
    <property type="term" value="P:guard cell differentiation"/>
    <property type="evidence" value="ECO:0007669"/>
    <property type="project" value="UniProtKB-UniRule"/>
</dbReference>
<dbReference type="PANTHER" id="PTHR33109">
    <property type="entry name" value="EPIDERMAL PATTERNING FACTOR-LIKE PROTEIN 4"/>
    <property type="match status" value="1"/>
</dbReference>
<comment type="caution">
    <text evidence="8">The sequence shown here is derived from an EMBL/GenBank/DDBJ whole genome shotgun (WGS) entry which is preliminary data.</text>
</comment>
<dbReference type="GO" id="GO:0005576">
    <property type="term" value="C:extracellular region"/>
    <property type="evidence" value="ECO:0007669"/>
    <property type="project" value="UniProtKB-SubCell"/>
</dbReference>
<reference evidence="9" key="1">
    <citation type="submission" date="2013-09" db="EMBL/GenBank/DDBJ databases">
        <title>Corchorus olitorius genome sequencing.</title>
        <authorList>
            <person name="Alam M."/>
            <person name="Haque M.S."/>
            <person name="Islam M.S."/>
            <person name="Emdad E.M."/>
            <person name="Islam M.M."/>
            <person name="Ahmed B."/>
            <person name="Halim A."/>
            <person name="Hossen Q.M.M."/>
            <person name="Hossain M.Z."/>
            <person name="Ahmed R."/>
            <person name="Khan M.M."/>
            <person name="Islam R."/>
            <person name="Rashid M.M."/>
            <person name="Khan S.A."/>
            <person name="Rahman M.S."/>
            <person name="Alam M."/>
            <person name="Yahiya A.S."/>
            <person name="Khan M.S."/>
            <person name="Azam M.S."/>
            <person name="Haque T."/>
            <person name="Lashkar M.Z.H."/>
            <person name="Akhand A.I."/>
            <person name="Morshed G."/>
            <person name="Roy S."/>
            <person name="Uddin K.S."/>
            <person name="Rabeya T."/>
            <person name="Hossain A.S."/>
            <person name="Chowdhury A."/>
            <person name="Snigdha A.R."/>
            <person name="Mortoza M.S."/>
            <person name="Matin S.A."/>
            <person name="Hoque S.M.E."/>
            <person name="Islam M.K."/>
            <person name="Roy D.K."/>
            <person name="Haider R."/>
            <person name="Moosa M.M."/>
            <person name="Elias S.M."/>
            <person name="Hasan A.M."/>
            <person name="Jahan S."/>
            <person name="Shafiuddin M."/>
            <person name="Mahmood N."/>
            <person name="Shommy N.S."/>
        </authorList>
    </citation>
    <scope>NUCLEOTIDE SEQUENCE [LARGE SCALE GENOMIC DNA]</scope>
    <source>
        <strain evidence="9">cv. O-4</strain>
    </source>
</reference>
<evidence type="ECO:0000256" key="5">
    <source>
        <dbReference type="ARBA" id="ARBA00022729"/>
    </source>
</evidence>
<keyword evidence="4 7" id="KW-0964">Secreted</keyword>
<keyword evidence="9" id="KW-1185">Reference proteome</keyword>
<dbReference type="OrthoDB" id="1001825at2759"/>
<feature type="signal peptide" evidence="7">
    <location>
        <begin position="1"/>
        <end position="28"/>
    </location>
</feature>
<dbReference type="AlphaFoldDB" id="A0A1R3GZG7"/>
<protein>
    <recommendedName>
        <fullName evidence="7">Epidermal patterning factor-like protein</fullName>
    </recommendedName>
</protein>
<organism evidence="8 9">
    <name type="scientific">Corchorus olitorius</name>
    <dbReference type="NCBI Taxonomy" id="93759"/>
    <lineage>
        <taxon>Eukaryota</taxon>
        <taxon>Viridiplantae</taxon>
        <taxon>Streptophyta</taxon>
        <taxon>Embryophyta</taxon>
        <taxon>Tracheophyta</taxon>
        <taxon>Spermatophyta</taxon>
        <taxon>Magnoliopsida</taxon>
        <taxon>eudicotyledons</taxon>
        <taxon>Gunneridae</taxon>
        <taxon>Pentapetalae</taxon>
        <taxon>rosids</taxon>
        <taxon>malvids</taxon>
        <taxon>Malvales</taxon>
        <taxon>Malvaceae</taxon>
        <taxon>Grewioideae</taxon>
        <taxon>Apeibeae</taxon>
        <taxon>Corchorus</taxon>
    </lineage>
</organism>
<comment type="similarity">
    <text evidence="2 7">Belongs to the plant cysteine rich small secretory peptide family. Epidermal patterning factor subfamily.</text>
</comment>
<gene>
    <name evidence="8" type="ORF">COLO4_32519</name>
</gene>
<sequence length="104" mass="11890">MEQRLKSTNFIISLLLTILISSSSLVHSRKLVGSPPPPSLESRELVNGRMRKPGSFPAACHWKCNKCKPCIPVQVSIRTVDYLQENEYYPQVWQCKCQDNIYPP</sequence>
<evidence type="ECO:0000313" key="8">
    <source>
        <dbReference type="EMBL" id="OMO63380.1"/>
    </source>
</evidence>
<evidence type="ECO:0000256" key="7">
    <source>
        <dbReference type="RuleBase" id="RU367102"/>
    </source>
</evidence>
<dbReference type="PANTHER" id="PTHR33109:SF49">
    <property type="entry name" value="EPIDERMAL PATTERNING FACTOR-LIKE PROTEIN"/>
    <property type="match status" value="1"/>
</dbReference>
<dbReference type="InterPro" id="IPR039455">
    <property type="entry name" value="EPFL"/>
</dbReference>
<accession>A0A1R3GZG7</accession>
<evidence type="ECO:0000256" key="2">
    <source>
        <dbReference type="ARBA" id="ARBA00008127"/>
    </source>
</evidence>
<evidence type="ECO:0000256" key="6">
    <source>
        <dbReference type="ARBA" id="ARBA00023157"/>
    </source>
</evidence>
<evidence type="ECO:0000256" key="4">
    <source>
        <dbReference type="ARBA" id="ARBA00022525"/>
    </source>
</evidence>
<evidence type="ECO:0000256" key="1">
    <source>
        <dbReference type="ARBA" id="ARBA00004613"/>
    </source>
</evidence>
<comment type="subcellular location">
    <subcellularLocation>
        <location evidence="1 7">Secreted</location>
    </subcellularLocation>
</comment>
<proteinExistence type="inferred from homology"/>
<keyword evidence="5 7" id="KW-0732">Signal</keyword>
<dbReference type="EMBL" id="AWUE01021126">
    <property type="protein sequence ID" value="OMO63380.1"/>
    <property type="molecule type" value="Genomic_DNA"/>
</dbReference>
<dbReference type="Proteomes" id="UP000187203">
    <property type="component" value="Unassembled WGS sequence"/>
</dbReference>
<keyword evidence="3 7" id="KW-0217">Developmental protein</keyword>
<name>A0A1R3GZG7_9ROSI</name>
<evidence type="ECO:0000256" key="3">
    <source>
        <dbReference type="ARBA" id="ARBA00022473"/>
    </source>
</evidence>
<dbReference type="Pfam" id="PF17181">
    <property type="entry name" value="EPF"/>
    <property type="match status" value="1"/>
</dbReference>
<keyword evidence="6" id="KW-1015">Disulfide bond</keyword>
<comment type="function">
    <text evidence="7">Controls stomatal patterning.</text>
</comment>
<dbReference type="STRING" id="93759.A0A1R3GZG7"/>
<evidence type="ECO:0000313" key="9">
    <source>
        <dbReference type="Proteomes" id="UP000187203"/>
    </source>
</evidence>